<name>A0A9D1I934_9CLOT</name>
<evidence type="ECO:0000256" key="3">
    <source>
        <dbReference type="ARBA" id="ARBA00023027"/>
    </source>
</evidence>
<dbReference type="Pfam" id="PF25137">
    <property type="entry name" value="ADH_Fe_C"/>
    <property type="match status" value="1"/>
</dbReference>
<comment type="caution">
    <text evidence="6">The sequence shown here is derived from an EMBL/GenBank/DDBJ whole genome shotgun (WGS) entry which is preliminary data.</text>
</comment>
<keyword evidence="2 6" id="KW-0560">Oxidoreductase</keyword>
<reference evidence="6" key="1">
    <citation type="submission" date="2020-10" db="EMBL/GenBank/DDBJ databases">
        <authorList>
            <person name="Gilroy R."/>
        </authorList>
    </citation>
    <scope>NUCLEOTIDE SEQUENCE</scope>
    <source>
        <strain evidence="6">CHK195-4489</strain>
    </source>
</reference>
<dbReference type="FunFam" id="1.20.1090.10:FF:000001">
    <property type="entry name" value="Aldehyde-alcohol dehydrogenase"/>
    <property type="match status" value="1"/>
</dbReference>
<dbReference type="SUPFAM" id="SSF56796">
    <property type="entry name" value="Dehydroquinate synthase-like"/>
    <property type="match status" value="1"/>
</dbReference>
<evidence type="ECO:0000256" key="2">
    <source>
        <dbReference type="ARBA" id="ARBA00023002"/>
    </source>
</evidence>
<dbReference type="InterPro" id="IPR013460">
    <property type="entry name" value="Lactal_redase"/>
</dbReference>
<evidence type="ECO:0000313" key="6">
    <source>
        <dbReference type="EMBL" id="HIU29170.1"/>
    </source>
</evidence>
<dbReference type="GO" id="GO:0046872">
    <property type="term" value="F:metal ion binding"/>
    <property type="evidence" value="ECO:0007669"/>
    <property type="project" value="InterPro"/>
</dbReference>
<evidence type="ECO:0000259" key="5">
    <source>
        <dbReference type="Pfam" id="PF25137"/>
    </source>
</evidence>
<dbReference type="Gene3D" id="3.40.50.1970">
    <property type="match status" value="1"/>
</dbReference>
<evidence type="ECO:0000313" key="7">
    <source>
        <dbReference type="Proteomes" id="UP000824089"/>
    </source>
</evidence>
<evidence type="ECO:0000256" key="1">
    <source>
        <dbReference type="ARBA" id="ARBA00007358"/>
    </source>
</evidence>
<dbReference type="GO" id="GO:0004022">
    <property type="term" value="F:alcohol dehydrogenase (NAD+) activity"/>
    <property type="evidence" value="ECO:0007669"/>
    <property type="project" value="TreeGrafter"/>
</dbReference>
<organism evidence="6 7">
    <name type="scientific">Candidatus Egerieisoma faecipullorum</name>
    <dbReference type="NCBI Taxonomy" id="2840963"/>
    <lineage>
        <taxon>Bacteria</taxon>
        <taxon>Bacillati</taxon>
        <taxon>Bacillota</taxon>
        <taxon>Clostridia</taxon>
        <taxon>Eubacteriales</taxon>
        <taxon>Clostridiaceae</taxon>
        <taxon>Clostridiaceae incertae sedis</taxon>
        <taxon>Candidatus Egerieisoma</taxon>
    </lineage>
</organism>
<accession>A0A9D1I934</accession>
<dbReference type="PANTHER" id="PTHR11496:SF102">
    <property type="entry name" value="ALCOHOL DEHYDROGENASE 4"/>
    <property type="match status" value="1"/>
</dbReference>
<dbReference type="AlphaFoldDB" id="A0A9D1I934"/>
<dbReference type="FunFam" id="3.40.50.1970:FF:000003">
    <property type="entry name" value="Alcohol dehydrogenase, iron-containing"/>
    <property type="match status" value="1"/>
</dbReference>
<dbReference type="InterPro" id="IPR056798">
    <property type="entry name" value="ADH_Fe_C"/>
</dbReference>
<comment type="similarity">
    <text evidence="1">Belongs to the iron-containing alcohol dehydrogenase family.</text>
</comment>
<protein>
    <submittedName>
        <fullName evidence="6">Lactaldehyde reductase</fullName>
        <ecNumber evidence="6">1.1.1.77</ecNumber>
    </submittedName>
</protein>
<dbReference type="EC" id="1.1.1.77" evidence="6"/>
<reference evidence="6" key="2">
    <citation type="journal article" date="2021" name="PeerJ">
        <title>Extensive microbial diversity within the chicken gut microbiome revealed by metagenomics and culture.</title>
        <authorList>
            <person name="Gilroy R."/>
            <person name="Ravi A."/>
            <person name="Getino M."/>
            <person name="Pursley I."/>
            <person name="Horton D.L."/>
            <person name="Alikhan N.F."/>
            <person name="Baker D."/>
            <person name="Gharbi K."/>
            <person name="Hall N."/>
            <person name="Watson M."/>
            <person name="Adriaenssens E.M."/>
            <person name="Foster-Nyarko E."/>
            <person name="Jarju S."/>
            <person name="Secka A."/>
            <person name="Antonio M."/>
            <person name="Oren A."/>
            <person name="Chaudhuri R.R."/>
            <person name="La Ragione R."/>
            <person name="Hildebrand F."/>
            <person name="Pallen M.J."/>
        </authorList>
    </citation>
    <scope>NUCLEOTIDE SEQUENCE</scope>
    <source>
        <strain evidence="6">CHK195-4489</strain>
    </source>
</reference>
<dbReference type="GO" id="GO:0008912">
    <property type="term" value="F:lactaldehyde reductase activity"/>
    <property type="evidence" value="ECO:0007669"/>
    <property type="project" value="UniProtKB-EC"/>
</dbReference>
<feature type="domain" description="Fe-containing alcohol dehydrogenase-like C-terminal" evidence="5">
    <location>
        <begin position="189"/>
        <end position="381"/>
    </location>
</feature>
<evidence type="ECO:0000259" key="4">
    <source>
        <dbReference type="Pfam" id="PF00465"/>
    </source>
</evidence>
<dbReference type="PROSITE" id="PS00060">
    <property type="entry name" value="ADH_IRON_2"/>
    <property type="match status" value="1"/>
</dbReference>
<keyword evidence="3" id="KW-0520">NAD</keyword>
<dbReference type="Proteomes" id="UP000824089">
    <property type="component" value="Unassembled WGS sequence"/>
</dbReference>
<proteinExistence type="inferred from homology"/>
<dbReference type="InterPro" id="IPR039697">
    <property type="entry name" value="Alcohol_dehydrogenase_Fe"/>
</dbReference>
<dbReference type="NCBIfam" id="TIGR02638">
    <property type="entry name" value="lactal_redase"/>
    <property type="match status" value="1"/>
</dbReference>
<gene>
    <name evidence="6" type="primary">fucO</name>
    <name evidence="6" type="ORF">IAD50_02610</name>
</gene>
<dbReference type="NCBIfam" id="NF007911">
    <property type="entry name" value="PRK10624.1"/>
    <property type="match status" value="1"/>
</dbReference>
<dbReference type="EMBL" id="DVMM01000054">
    <property type="protein sequence ID" value="HIU29170.1"/>
    <property type="molecule type" value="Genomic_DNA"/>
</dbReference>
<dbReference type="Pfam" id="PF00465">
    <property type="entry name" value="Fe-ADH"/>
    <property type="match status" value="1"/>
</dbReference>
<dbReference type="PROSITE" id="PS00913">
    <property type="entry name" value="ADH_IRON_1"/>
    <property type="match status" value="1"/>
</dbReference>
<dbReference type="InterPro" id="IPR018211">
    <property type="entry name" value="ADH_Fe_CS"/>
</dbReference>
<dbReference type="CDD" id="cd08176">
    <property type="entry name" value="LPO"/>
    <property type="match status" value="1"/>
</dbReference>
<dbReference type="InterPro" id="IPR001670">
    <property type="entry name" value="ADH_Fe/GldA"/>
</dbReference>
<feature type="domain" description="Alcohol dehydrogenase iron-type/glycerol dehydrogenase GldA" evidence="4">
    <location>
        <begin position="11"/>
        <end position="178"/>
    </location>
</feature>
<sequence length="382" mass="41102">MSNRFVLNETSYHGAGAIQNIPEEIKGRGFQKVFLASDPDLIKFGVTKKVTDLLDKAGIAYEIFSEIKPNPTIENVQHGVEAFKKMGADCIVAIGGGSSMDTAKAVGIIIKNPEFSDVRSLEGTAPTKNKAVPIIAVPTTAGTAAEVTINYVITDTEKNRKMVCVDVHDIPVIAVVDPDMMSTMPKGLTAATGMDALTHAIEGYITKGAWELSDMFHLKAIEIIAKSLRGAVANTQEGREGMALGQYVAGMGFSNVGLGIVHSMAHPLGALYDTPHGVANAIILPTVMEYNAPATGEKYKYIAQAMGVKRTDDMTQEEYRKAAIDAVKQLSKDVGIPENLKEIVKPEDIPFLSRSAYDDACRPGNPRDTSVEEIAELYKSLL</sequence>
<dbReference type="PANTHER" id="PTHR11496">
    <property type="entry name" value="ALCOHOL DEHYDROGENASE"/>
    <property type="match status" value="1"/>
</dbReference>
<dbReference type="Gene3D" id="1.20.1090.10">
    <property type="entry name" value="Dehydroquinate synthase-like - alpha domain"/>
    <property type="match status" value="1"/>
</dbReference>